<dbReference type="InterPro" id="IPR036265">
    <property type="entry name" value="HIT-like_sf"/>
</dbReference>
<feature type="compositionally biased region" description="Polar residues" evidence="2">
    <location>
        <begin position="48"/>
        <end position="61"/>
    </location>
</feature>
<evidence type="ECO:0000313" key="5">
    <source>
        <dbReference type="Proteomes" id="UP001194696"/>
    </source>
</evidence>
<evidence type="ECO:0000313" key="4">
    <source>
        <dbReference type="EMBL" id="KAG0282692.1"/>
    </source>
</evidence>
<name>A0ABQ7JPH6_9FUNG</name>
<gene>
    <name evidence="4" type="ORF">BGZ96_000206</name>
</gene>
<evidence type="ECO:0000256" key="1">
    <source>
        <dbReference type="ARBA" id="ARBA00022801"/>
    </source>
</evidence>
<sequence length="299" mass="32754">MTNKDKTFISPKDVIRTQDGKIDLFQTILARKDPTAQIPVLADPQPQPVATSVSVTNSSGTKAAEESPSLSWRSTHVASAKASASASAASASSPYANLATTTTNAANTSVHAAATTTATVKPVVRRTLWSAVFVEYCKNPLTIPDNIRHWHDNEHIIIKDAYPKASLSAKVHMLVLPRMPVDKVTDLVGEEGIRTVEGLARVANTLMTTLRAENAYLDFKMGFHAIPSMRFFIPPEEVVRTIREKGSFETTVEELNKYGDMKKAALVCNQCSQAMKSIPMLTSHLNEHFTHKVKALKRL</sequence>
<proteinExistence type="predicted"/>
<evidence type="ECO:0000256" key="2">
    <source>
        <dbReference type="SAM" id="MobiDB-lite"/>
    </source>
</evidence>
<comment type="caution">
    <text evidence="4">The sequence shown here is derived from an EMBL/GenBank/DDBJ whole genome shotgun (WGS) entry which is preliminary data.</text>
</comment>
<dbReference type="InterPro" id="IPR013087">
    <property type="entry name" value="Znf_C2H2_type"/>
</dbReference>
<dbReference type="PANTHER" id="PTHR12486">
    <property type="entry name" value="APRATAXIN-RELATED"/>
    <property type="match status" value="1"/>
</dbReference>
<dbReference type="PROSITE" id="PS00028">
    <property type="entry name" value="ZINC_FINGER_C2H2_1"/>
    <property type="match status" value="1"/>
</dbReference>
<organism evidence="4 5">
    <name type="scientific">Linnemannia gamsii</name>
    <dbReference type="NCBI Taxonomy" id="64522"/>
    <lineage>
        <taxon>Eukaryota</taxon>
        <taxon>Fungi</taxon>
        <taxon>Fungi incertae sedis</taxon>
        <taxon>Mucoromycota</taxon>
        <taxon>Mortierellomycotina</taxon>
        <taxon>Mortierellomycetes</taxon>
        <taxon>Mortierellales</taxon>
        <taxon>Mortierellaceae</taxon>
        <taxon>Linnemannia</taxon>
    </lineage>
</organism>
<dbReference type="InterPro" id="IPR032566">
    <property type="entry name" value="Znf-C2HE"/>
</dbReference>
<dbReference type="PANTHER" id="PTHR12486:SF4">
    <property type="entry name" value="APRATAXIN"/>
    <property type="match status" value="1"/>
</dbReference>
<protein>
    <recommendedName>
        <fullName evidence="3">C2H2-type domain-containing protein</fullName>
    </recommendedName>
</protein>
<accession>A0ABQ7JPH6</accession>
<dbReference type="EMBL" id="JAAAIM010001018">
    <property type="protein sequence ID" value="KAG0282692.1"/>
    <property type="molecule type" value="Genomic_DNA"/>
</dbReference>
<keyword evidence="5" id="KW-1185">Reference proteome</keyword>
<dbReference type="SUPFAM" id="SSF54197">
    <property type="entry name" value="HIT-like"/>
    <property type="match status" value="1"/>
</dbReference>
<dbReference type="Pfam" id="PF16278">
    <property type="entry name" value="zf-C2HE"/>
    <property type="match status" value="1"/>
</dbReference>
<dbReference type="Proteomes" id="UP001194696">
    <property type="component" value="Unassembled WGS sequence"/>
</dbReference>
<feature type="region of interest" description="Disordered" evidence="2">
    <location>
        <begin position="43"/>
        <end position="72"/>
    </location>
</feature>
<dbReference type="Gene3D" id="3.30.428.10">
    <property type="entry name" value="HIT-like"/>
    <property type="match status" value="2"/>
</dbReference>
<evidence type="ECO:0000259" key="3">
    <source>
        <dbReference type="PROSITE" id="PS00028"/>
    </source>
</evidence>
<feature type="domain" description="C2H2-type" evidence="3">
    <location>
        <begin position="268"/>
        <end position="288"/>
    </location>
</feature>
<reference evidence="4 5" key="1">
    <citation type="journal article" date="2020" name="Fungal Divers.">
        <title>Resolving the Mortierellaceae phylogeny through synthesis of multi-gene phylogenetics and phylogenomics.</title>
        <authorList>
            <person name="Vandepol N."/>
            <person name="Liber J."/>
            <person name="Desiro A."/>
            <person name="Na H."/>
            <person name="Kennedy M."/>
            <person name="Barry K."/>
            <person name="Grigoriev I.V."/>
            <person name="Miller A.N."/>
            <person name="O'Donnell K."/>
            <person name="Stajich J.E."/>
            <person name="Bonito G."/>
        </authorList>
    </citation>
    <scope>NUCLEOTIDE SEQUENCE [LARGE SCALE GENOMIC DNA]</scope>
    <source>
        <strain evidence="4 5">AD045</strain>
    </source>
</reference>
<keyword evidence="1" id="KW-0378">Hydrolase</keyword>